<sequence>MKKDLFNLHNITNQSIIHKWNNFYFTYKLIQKDSRDKYLDFECEKFIPNYFLDVQKIYKSY</sequence>
<accession>G0R3S8</accession>
<organism evidence="1 2">
    <name type="scientific">Ichthyophthirius multifiliis</name>
    <name type="common">White spot disease agent</name>
    <name type="synonym">Ich</name>
    <dbReference type="NCBI Taxonomy" id="5932"/>
    <lineage>
        <taxon>Eukaryota</taxon>
        <taxon>Sar</taxon>
        <taxon>Alveolata</taxon>
        <taxon>Ciliophora</taxon>
        <taxon>Intramacronucleata</taxon>
        <taxon>Oligohymenophorea</taxon>
        <taxon>Hymenostomatida</taxon>
        <taxon>Ophryoglenina</taxon>
        <taxon>Ichthyophthirius</taxon>
    </lineage>
</organism>
<dbReference type="AlphaFoldDB" id="G0R3S8"/>
<evidence type="ECO:0000313" key="2">
    <source>
        <dbReference type="Proteomes" id="UP000008983"/>
    </source>
</evidence>
<dbReference type="Proteomes" id="UP000008983">
    <property type="component" value="Unassembled WGS sequence"/>
</dbReference>
<dbReference type="GeneID" id="14903943"/>
<name>G0R3S8_ICHMU</name>
<keyword evidence="2" id="KW-1185">Reference proteome</keyword>
<dbReference type="RefSeq" id="XP_004027240.1">
    <property type="nucleotide sequence ID" value="XM_004027191.1"/>
</dbReference>
<gene>
    <name evidence="1" type="ORF">IMG5_187390</name>
</gene>
<evidence type="ECO:0000313" key="1">
    <source>
        <dbReference type="EMBL" id="EGR27895.1"/>
    </source>
</evidence>
<dbReference type="InParanoid" id="G0R3S8"/>
<protein>
    <submittedName>
        <fullName evidence="1">Uncharacterized protein</fullName>
    </submittedName>
</protein>
<reference evidence="1 2" key="1">
    <citation type="submission" date="2011-07" db="EMBL/GenBank/DDBJ databases">
        <authorList>
            <person name="Coyne R."/>
            <person name="Brami D."/>
            <person name="Johnson J."/>
            <person name="Hostetler J."/>
            <person name="Hannick L."/>
            <person name="Clark T."/>
            <person name="Cassidy-Hanley D."/>
            <person name="Inman J."/>
        </authorList>
    </citation>
    <scope>NUCLEOTIDE SEQUENCE [LARGE SCALE GENOMIC DNA]</scope>
    <source>
        <strain evidence="1 2">G5</strain>
    </source>
</reference>
<proteinExistence type="predicted"/>
<dbReference type="EMBL" id="GL984312">
    <property type="protein sequence ID" value="EGR27895.1"/>
    <property type="molecule type" value="Genomic_DNA"/>
</dbReference>